<evidence type="ECO:0000313" key="2">
    <source>
        <dbReference type="Proteomes" id="UP001413721"/>
    </source>
</evidence>
<name>A0ABU9YI59_9PROT</name>
<comment type="caution">
    <text evidence="1">The sequence shown here is derived from an EMBL/GenBank/DDBJ whole genome shotgun (WGS) entry which is preliminary data.</text>
</comment>
<dbReference type="EMBL" id="JBBKTW010000003">
    <property type="protein sequence ID" value="MEN2988495.1"/>
    <property type="molecule type" value="Genomic_DNA"/>
</dbReference>
<accession>A0ABU9YI59</accession>
<sequence length="207" mass="22437">MLTSGEVTPRMTRALSVMPGMAGMVAGWINASRAPGPESWEADSWAHAMTQLPYTTPGQLSPGRFSFTGPSAALPAELLALVSPEPVTGAYPAWTSHLATLAGELKWRVRDQTRSYPLVWLVVSISHHKASIGLWRADLGASAADDLIANPPAAEPVTIHQDYVSGRWMFDIAVLDDDASYRNLTTLLDAVDKVDVRRIRTGCRLTL</sequence>
<protein>
    <recommendedName>
        <fullName evidence="3">ACT domain-containing protein</fullName>
    </recommendedName>
</protein>
<proteinExistence type="predicted"/>
<dbReference type="Proteomes" id="UP001413721">
    <property type="component" value="Unassembled WGS sequence"/>
</dbReference>
<organism evidence="1 2">
    <name type="scientific">Tistrella arctica</name>
    <dbReference type="NCBI Taxonomy" id="3133430"/>
    <lineage>
        <taxon>Bacteria</taxon>
        <taxon>Pseudomonadati</taxon>
        <taxon>Pseudomonadota</taxon>
        <taxon>Alphaproteobacteria</taxon>
        <taxon>Geminicoccales</taxon>
        <taxon>Geminicoccaceae</taxon>
        <taxon>Tistrella</taxon>
    </lineage>
</organism>
<evidence type="ECO:0000313" key="1">
    <source>
        <dbReference type="EMBL" id="MEN2988495.1"/>
    </source>
</evidence>
<evidence type="ECO:0008006" key="3">
    <source>
        <dbReference type="Google" id="ProtNLM"/>
    </source>
</evidence>
<gene>
    <name evidence="1" type="ORF">WG926_09285</name>
</gene>
<keyword evidence="2" id="KW-1185">Reference proteome</keyword>
<reference evidence="1 2" key="1">
    <citation type="submission" date="2024-03" db="EMBL/GenBank/DDBJ databases">
        <title>High-quality draft genome sequencing of Tistrella sp. BH-R2-4.</title>
        <authorList>
            <person name="Dong C."/>
        </authorList>
    </citation>
    <scope>NUCLEOTIDE SEQUENCE [LARGE SCALE GENOMIC DNA]</scope>
    <source>
        <strain evidence="1 2">BH-R2-4</strain>
    </source>
</reference>